<evidence type="ECO:0000313" key="6">
    <source>
        <dbReference type="EMBL" id="MCO1334562.1"/>
    </source>
</evidence>
<dbReference type="RefSeq" id="WP_252466132.1">
    <property type="nucleotide sequence ID" value="NZ_JALBWM010000031.1"/>
</dbReference>
<feature type="binding site" evidence="4">
    <location>
        <position position="34"/>
    </location>
    <ligand>
        <name>molybdate</name>
        <dbReference type="ChEBI" id="CHEBI:36264"/>
    </ligand>
</feature>
<accession>A0A9X2ELR5</accession>
<dbReference type="InterPro" id="IPR005950">
    <property type="entry name" value="ModA"/>
</dbReference>
<evidence type="ECO:0000256" key="2">
    <source>
        <dbReference type="ARBA" id="ARBA00022723"/>
    </source>
</evidence>
<dbReference type="AlphaFoldDB" id="A0A9X2ELR5"/>
<dbReference type="PANTHER" id="PTHR30632:SF14">
    <property type="entry name" value="TUNGSTATE_MOLYBDATE_CHROMATE-BINDING PROTEIN MODA"/>
    <property type="match status" value="1"/>
</dbReference>
<feature type="binding site" evidence="4">
    <location>
        <position position="61"/>
    </location>
    <ligand>
        <name>molybdate</name>
        <dbReference type="ChEBI" id="CHEBI:36264"/>
    </ligand>
</feature>
<keyword evidence="3 5" id="KW-0732">Signal</keyword>
<organism evidence="6 7">
    <name type="scientific">Microbulbifer okhotskensis</name>
    <dbReference type="NCBI Taxonomy" id="2926617"/>
    <lineage>
        <taxon>Bacteria</taxon>
        <taxon>Pseudomonadati</taxon>
        <taxon>Pseudomonadota</taxon>
        <taxon>Gammaproteobacteria</taxon>
        <taxon>Cellvibrionales</taxon>
        <taxon>Microbulbiferaceae</taxon>
        <taxon>Microbulbifer</taxon>
    </lineage>
</organism>
<dbReference type="CDD" id="cd13539">
    <property type="entry name" value="PBP2_AvModA"/>
    <property type="match status" value="1"/>
</dbReference>
<dbReference type="Pfam" id="PF13531">
    <property type="entry name" value="SBP_bac_11"/>
    <property type="match status" value="1"/>
</dbReference>
<feature type="chain" id="PRO_5040726069" evidence="5">
    <location>
        <begin position="23"/>
        <end position="256"/>
    </location>
</feature>
<dbReference type="GO" id="GO:0015689">
    <property type="term" value="P:molybdate ion transport"/>
    <property type="evidence" value="ECO:0007669"/>
    <property type="project" value="InterPro"/>
</dbReference>
<reference evidence="6" key="1">
    <citation type="journal article" date="2022" name="Arch. Microbiol.">
        <title>Microbulbifer okhotskensis sp. nov., isolated from a deep bottom sediment of the Okhotsk Sea.</title>
        <authorList>
            <person name="Romanenko L."/>
            <person name="Kurilenko V."/>
            <person name="Otstavnykh N."/>
            <person name="Velansky P."/>
            <person name="Isaeva M."/>
            <person name="Mikhailov V."/>
        </authorList>
    </citation>
    <scope>NUCLEOTIDE SEQUENCE</scope>
    <source>
        <strain evidence="6">OS29</strain>
    </source>
</reference>
<evidence type="ECO:0000256" key="4">
    <source>
        <dbReference type="PIRSR" id="PIRSR004846-1"/>
    </source>
</evidence>
<dbReference type="PIRSF" id="PIRSF004846">
    <property type="entry name" value="ModA"/>
    <property type="match status" value="1"/>
</dbReference>
<gene>
    <name evidence="6" type="primary">modA</name>
    <name evidence="6" type="ORF">MO867_09450</name>
</gene>
<evidence type="ECO:0000256" key="5">
    <source>
        <dbReference type="SAM" id="SignalP"/>
    </source>
</evidence>
<dbReference type="GO" id="GO:0046872">
    <property type="term" value="F:metal ion binding"/>
    <property type="evidence" value="ECO:0007669"/>
    <property type="project" value="UniProtKB-KW"/>
</dbReference>
<feature type="signal peptide" evidence="5">
    <location>
        <begin position="1"/>
        <end position="22"/>
    </location>
</feature>
<evidence type="ECO:0000256" key="3">
    <source>
        <dbReference type="ARBA" id="ARBA00022729"/>
    </source>
</evidence>
<evidence type="ECO:0000313" key="7">
    <source>
        <dbReference type="Proteomes" id="UP001139028"/>
    </source>
</evidence>
<keyword evidence="7" id="KW-1185">Reference proteome</keyword>
<dbReference type="SUPFAM" id="SSF53850">
    <property type="entry name" value="Periplasmic binding protein-like II"/>
    <property type="match status" value="1"/>
</dbReference>
<comment type="caution">
    <text evidence="6">The sequence shown here is derived from an EMBL/GenBank/DDBJ whole genome shotgun (WGS) entry which is preliminary data.</text>
</comment>
<name>A0A9X2ELR5_9GAMM</name>
<keyword evidence="2 4" id="KW-0479">Metal-binding</keyword>
<dbReference type="InterPro" id="IPR050682">
    <property type="entry name" value="ModA/WtpA"/>
</dbReference>
<dbReference type="InterPro" id="IPR044084">
    <property type="entry name" value="AvModA-like_subst-bd"/>
</dbReference>
<dbReference type="Gene3D" id="3.40.190.10">
    <property type="entry name" value="Periplasmic binding protein-like II"/>
    <property type="match status" value="2"/>
</dbReference>
<dbReference type="EMBL" id="JALBWM010000031">
    <property type="protein sequence ID" value="MCO1334562.1"/>
    <property type="molecule type" value="Genomic_DNA"/>
</dbReference>
<proteinExistence type="inferred from homology"/>
<keyword evidence="4" id="KW-0500">Molybdenum</keyword>
<dbReference type="Proteomes" id="UP001139028">
    <property type="component" value="Unassembled WGS sequence"/>
</dbReference>
<dbReference type="NCBIfam" id="TIGR01256">
    <property type="entry name" value="modA"/>
    <property type="match status" value="1"/>
</dbReference>
<comment type="similarity">
    <text evidence="1">Belongs to the bacterial solute-binding protein ModA family.</text>
</comment>
<protein>
    <submittedName>
        <fullName evidence="6">Molybdate ABC transporter substrate-binding protein</fullName>
    </submittedName>
</protein>
<sequence>MVRRLTLLLSALLVVIALPVKADSCTLRVAVAASFRPALQQVVPEFERRYHCSVQLSSGSSGVLYQQVLHRAPFDLFLSADRERPELLEKRGGALADSRHTYALGLLALWHPGSAVNIEQLLQTWPEKIVLADPKVAPFGRAAQQALQSLGLWEKKQTQLARVHNAGQAYLMLDSGNAQLGFVAASQMQAAGRDNFWLLPQRLYTPIEQQLVIPAQSRRPEKARALANYLRSAEVQMQLQQLGYGLLPAQSKGGEL</sequence>
<evidence type="ECO:0000256" key="1">
    <source>
        <dbReference type="ARBA" id="ARBA00009175"/>
    </source>
</evidence>
<dbReference type="PANTHER" id="PTHR30632">
    <property type="entry name" value="MOLYBDATE-BINDING PERIPLASMIC PROTEIN"/>
    <property type="match status" value="1"/>
</dbReference>
<dbReference type="GO" id="GO:0030973">
    <property type="term" value="F:molybdate ion binding"/>
    <property type="evidence" value="ECO:0007669"/>
    <property type="project" value="InterPro"/>
</dbReference>